<keyword evidence="5" id="KW-1185">Reference proteome</keyword>
<reference evidence="4 5" key="1">
    <citation type="submission" date="2021-05" db="EMBL/GenBank/DDBJ databases">
        <title>Complete genome of Nocardioides aquaticus KCTC 9944T isolated from meromictic and hypersaline Ekho Lake, Antarctica.</title>
        <authorList>
            <person name="Hwang K."/>
            <person name="Kim K.M."/>
            <person name="Choe H."/>
        </authorList>
    </citation>
    <scope>NUCLEOTIDE SEQUENCE [LARGE SCALE GENOMIC DNA]</scope>
    <source>
        <strain evidence="4 5">KCTC 9944</strain>
    </source>
</reference>
<keyword evidence="1 2" id="KW-0238">DNA-binding</keyword>
<dbReference type="InterPro" id="IPR001647">
    <property type="entry name" value="HTH_TetR"/>
</dbReference>
<dbReference type="PANTHER" id="PTHR30055">
    <property type="entry name" value="HTH-TYPE TRANSCRIPTIONAL REGULATOR RUTR"/>
    <property type="match status" value="1"/>
</dbReference>
<evidence type="ECO:0000259" key="3">
    <source>
        <dbReference type="PROSITE" id="PS50977"/>
    </source>
</evidence>
<dbReference type="InterPro" id="IPR041490">
    <property type="entry name" value="KstR2_TetR_C"/>
</dbReference>
<sequence length="215" mass="23354">MTKRLLTLDRVTASRQPAPVTSSRAADARARLLDAAVTAFAERGFHGTTTRDIAAAAGMSPAALYVHHRSKEELLYEISRAGHQRTLDLVTRAAEGTDDHRERLGRVAADFVRHHARAHTTARILNYELEALGPEHRAEVEGLRRAISARVVAVIEDGARAGVFAPGDPRMTAAALLSLGIDLARWFDDARGWDPDALAAHYRELALRMVGSAPG</sequence>
<dbReference type="Proteomes" id="UP000679307">
    <property type="component" value="Chromosome"/>
</dbReference>
<dbReference type="InterPro" id="IPR050109">
    <property type="entry name" value="HTH-type_TetR-like_transc_reg"/>
</dbReference>
<dbReference type="SUPFAM" id="SSF48498">
    <property type="entry name" value="Tetracyclin repressor-like, C-terminal domain"/>
    <property type="match status" value="1"/>
</dbReference>
<gene>
    <name evidence="4" type="primary">kstR2_4</name>
    <name evidence="4" type="ORF">ENKNEFLB_01088</name>
</gene>
<proteinExistence type="predicted"/>
<name>A0ABX8EFL6_9ACTN</name>
<protein>
    <submittedName>
        <fullName evidence="4">HTH-type transcriptional repressor KstR2</fullName>
    </submittedName>
</protein>
<organism evidence="4 5">
    <name type="scientific">Nocardioides aquaticus</name>
    <dbReference type="NCBI Taxonomy" id="160826"/>
    <lineage>
        <taxon>Bacteria</taxon>
        <taxon>Bacillati</taxon>
        <taxon>Actinomycetota</taxon>
        <taxon>Actinomycetes</taxon>
        <taxon>Propionibacteriales</taxon>
        <taxon>Nocardioidaceae</taxon>
        <taxon>Nocardioides</taxon>
    </lineage>
</organism>
<evidence type="ECO:0000313" key="4">
    <source>
        <dbReference type="EMBL" id="QVT78710.1"/>
    </source>
</evidence>
<feature type="DNA-binding region" description="H-T-H motif" evidence="2">
    <location>
        <begin position="49"/>
        <end position="68"/>
    </location>
</feature>
<dbReference type="PRINTS" id="PR00455">
    <property type="entry name" value="HTHTETR"/>
</dbReference>
<evidence type="ECO:0000256" key="1">
    <source>
        <dbReference type="ARBA" id="ARBA00023125"/>
    </source>
</evidence>
<dbReference type="Pfam" id="PF00440">
    <property type="entry name" value="TetR_N"/>
    <property type="match status" value="1"/>
</dbReference>
<dbReference type="PROSITE" id="PS50977">
    <property type="entry name" value="HTH_TETR_2"/>
    <property type="match status" value="1"/>
</dbReference>
<evidence type="ECO:0000256" key="2">
    <source>
        <dbReference type="PROSITE-ProRule" id="PRU00335"/>
    </source>
</evidence>
<dbReference type="Gene3D" id="1.10.357.10">
    <property type="entry name" value="Tetracycline Repressor, domain 2"/>
    <property type="match status" value="1"/>
</dbReference>
<dbReference type="InterPro" id="IPR036271">
    <property type="entry name" value="Tet_transcr_reg_TetR-rel_C_sf"/>
</dbReference>
<dbReference type="InterPro" id="IPR009057">
    <property type="entry name" value="Homeodomain-like_sf"/>
</dbReference>
<dbReference type="EMBL" id="CP075371">
    <property type="protein sequence ID" value="QVT78710.1"/>
    <property type="molecule type" value="Genomic_DNA"/>
</dbReference>
<dbReference type="Pfam" id="PF17932">
    <property type="entry name" value="TetR_C_24"/>
    <property type="match status" value="1"/>
</dbReference>
<feature type="domain" description="HTH tetR-type" evidence="3">
    <location>
        <begin position="26"/>
        <end position="86"/>
    </location>
</feature>
<evidence type="ECO:0000313" key="5">
    <source>
        <dbReference type="Proteomes" id="UP000679307"/>
    </source>
</evidence>
<dbReference type="PANTHER" id="PTHR30055:SF200">
    <property type="entry name" value="HTH-TYPE TRANSCRIPTIONAL REPRESSOR BDCR"/>
    <property type="match status" value="1"/>
</dbReference>
<accession>A0ABX8EFL6</accession>
<dbReference type="SUPFAM" id="SSF46689">
    <property type="entry name" value="Homeodomain-like"/>
    <property type="match status" value="1"/>
</dbReference>